<evidence type="ECO:0000313" key="1">
    <source>
        <dbReference type="EMBL" id="MXV20788.1"/>
    </source>
</evidence>
<dbReference type="AlphaFoldDB" id="A0A6I4YJ13"/>
<dbReference type="Proteomes" id="UP000430519">
    <property type="component" value="Unassembled WGS sequence"/>
</dbReference>
<name>A0A6I4YJ13_9DEIO</name>
<gene>
    <name evidence="1" type="ORF">GLX28_14210</name>
</gene>
<dbReference type="EMBL" id="WVHK01000058">
    <property type="protein sequence ID" value="MXV20788.1"/>
    <property type="molecule type" value="Genomic_DNA"/>
</dbReference>
<accession>A0A6I4YJ13</accession>
<reference evidence="1 2" key="1">
    <citation type="submission" date="2019-11" db="EMBL/GenBank/DDBJ databases">
        <title>Genome sequence of Deinococcus xianganensis Y35, AI-2 producing algicidal bacterium, isolated from lake water.</title>
        <authorList>
            <person name="Li Y."/>
        </authorList>
    </citation>
    <scope>NUCLEOTIDE SEQUENCE [LARGE SCALE GENOMIC DNA]</scope>
    <source>
        <strain evidence="1 2">Y35</strain>
    </source>
</reference>
<sequence length="77" mass="8454">MSVLTTRADRVAALLSQHPTQAFTATELSTTLGDLTPDQCRVAADLLVDAGRAERRLSTRAEVRRRSSEYLLPQVQA</sequence>
<organism evidence="1 2">
    <name type="scientific">Deinococcus xianganensis</name>
    <dbReference type="NCBI Taxonomy" id="1507289"/>
    <lineage>
        <taxon>Bacteria</taxon>
        <taxon>Thermotogati</taxon>
        <taxon>Deinococcota</taxon>
        <taxon>Deinococci</taxon>
        <taxon>Deinococcales</taxon>
        <taxon>Deinococcaceae</taxon>
        <taxon>Deinococcus</taxon>
    </lineage>
</organism>
<dbReference type="RefSeq" id="WP_160980572.1">
    <property type="nucleotide sequence ID" value="NZ_WVHK01000058.1"/>
</dbReference>
<protein>
    <recommendedName>
        <fullName evidence="3">MarR family transcriptional regulator</fullName>
    </recommendedName>
</protein>
<evidence type="ECO:0000313" key="2">
    <source>
        <dbReference type="Proteomes" id="UP000430519"/>
    </source>
</evidence>
<evidence type="ECO:0008006" key="3">
    <source>
        <dbReference type="Google" id="ProtNLM"/>
    </source>
</evidence>
<proteinExistence type="predicted"/>
<comment type="caution">
    <text evidence="1">The sequence shown here is derived from an EMBL/GenBank/DDBJ whole genome shotgun (WGS) entry which is preliminary data.</text>
</comment>
<keyword evidence="2" id="KW-1185">Reference proteome</keyword>